<dbReference type="Proteomes" id="UP000601055">
    <property type="component" value="Unassembled WGS sequence"/>
</dbReference>
<evidence type="ECO:0000256" key="2">
    <source>
        <dbReference type="ARBA" id="ARBA00022679"/>
    </source>
</evidence>
<evidence type="ECO:0000256" key="1">
    <source>
        <dbReference type="ARBA" id="ARBA00022676"/>
    </source>
</evidence>
<keyword evidence="1" id="KW-0328">Glycosyltransferase</keyword>
<dbReference type="PANTHER" id="PTHR11927:SF9">
    <property type="entry name" value="L-FUCOSYLTRANSFERASE"/>
    <property type="match status" value="1"/>
</dbReference>
<evidence type="ECO:0000313" key="4">
    <source>
        <dbReference type="Proteomes" id="UP000601055"/>
    </source>
</evidence>
<keyword evidence="2" id="KW-0808">Transferase</keyword>
<dbReference type="CDD" id="cd11301">
    <property type="entry name" value="Fut1_Fut2_like"/>
    <property type="match status" value="1"/>
</dbReference>
<dbReference type="PANTHER" id="PTHR11927">
    <property type="entry name" value="GALACTOSIDE 2-L-FUCOSYLTRANSFERASE"/>
    <property type="match status" value="1"/>
</dbReference>
<comment type="caution">
    <text evidence="3">The sequence shown here is derived from an EMBL/GenBank/DDBJ whole genome shotgun (WGS) entry which is preliminary data.</text>
</comment>
<dbReference type="GO" id="GO:0008107">
    <property type="term" value="F:galactoside 2-alpha-L-fucosyltransferase activity"/>
    <property type="evidence" value="ECO:0007669"/>
    <property type="project" value="InterPro"/>
</dbReference>
<dbReference type="RefSeq" id="WP_182920805.1">
    <property type="nucleotide sequence ID" value="NZ_WNXD01000001.1"/>
</dbReference>
<dbReference type="EMBL" id="WNXD01000001">
    <property type="protein sequence ID" value="MBB2144104.1"/>
    <property type="molecule type" value="Genomic_DNA"/>
</dbReference>
<keyword evidence="4" id="KW-1185">Reference proteome</keyword>
<organism evidence="3 4">
    <name type="scientific">Pedobacter planticolens</name>
    <dbReference type="NCBI Taxonomy" id="2679964"/>
    <lineage>
        <taxon>Bacteria</taxon>
        <taxon>Pseudomonadati</taxon>
        <taxon>Bacteroidota</taxon>
        <taxon>Sphingobacteriia</taxon>
        <taxon>Sphingobacteriales</taxon>
        <taxon>Sphingobacteriaceae</taxon>
        <taxon>Pedobacter</taxon>
    </lineage>
</organism>
<dbReference type="Pfam" id="PF01531">
    <property type="entry name" value="Glyco_transf_11"/>
    <property type="match status" value="1"/>
</dbReference>
<proteinExistence type="predicted"/>
<dbReference type="AlphaFoldDB" id="A0A923IUF1"/>
<name>A0A923IUF1_9SPHI</name>
<evidence type="ECO:0008006" key="5">
    <source>
        <dbReference type="Google" id="ProtNLM"/>
    </source>
</evidence>
<sequence length="294" mass="34972">MIVVKLQGRLGNQLFQYAFAYSTAKKLSTRYYLDQEIEKCILIKYFDISTGTFNLLDKTLFSIKDYKRFFSLYLRKKFYKSIKLLMHYKSIYSFPFTAAFDEVNKTIKNNSIYEGYFQSTLFFKDHEVNIKEKLTIKRKYKELYQQKYKGLLKNKVAVIHVRRTDYQNLGTLGLGNDDLTLPLNYYHNLIENLCKKDANLYFVFISDDTPFIIKEFEYLPNKHISNESEIIDLQHLIYADICIISNSTFSWWGAYLNNKPNKIVYAPKYFLGFHIDKTLPPEIYPENWIQIEVA</sequence>
<reference evidence="3" key="1">
    <citation type="submission" date="2019-11" db="EMBL/GenBank/DDBJ databases">
        <title>Description of Pedobacter sp. LMG 31464T.</title>
        <authorList>
            <person name="Carlier A."/>
            <person name="Qi S."/>
            <person name="Vandamme P."/>
        </authorList>
    </citation>
    <scope>NUCLEOTIDE SEQUENCE</scope>
    <source>
        <strain evidence="3">LMG 31464</strain>
    </source>
</reference>
<dbReference type="GO" id="GO:0016020">
    <property type="term" value="C:membrane"/>
    <property type="evidence" value="ECO:0007669"/>
    <property type="project" value="InterPro"/>
</dbReference>
<accession>A0A923IUF1</accession>
<protein>
    <recommendedName>
        <fullName evidence="5">Glycosyl transferase family 11</fullName>
    </recommendedName>
</protein>
<dbReference type="InterPro" id="IPR002516">
    <property type="entry name" value="Glyco_trans_11"/>
</dbReference>
<dbReference type="GO" id="GO:0005975">
    <property type="term" value="P:carbohydrate metabolic process"/>
    <property type="evidence" value="ECO:0007669"/>
    <property type="project" value="InterPro"/>
</dbReference>
<gene>
    <name evidence="3" type="ORF">GM921_01280</name>
</gene>
<evidence type="ECO:0000313" key="3">
    <source>
        <dbReference type="EMBL" id="MBB2144104.1"/>
    </source>
</evidence>